<gene>
    <name evidence="2" type="ORF">B1813_21010</name>
</gene>
<reference evidence="2 3" key="1">
    <citation type="submission" date="2017-02" db="EMBL/GenBank/DDBJ databases">
        <title>Draft genome of Saccharomonospora sp. 154.</title>
        <authorList>
            <person name="Alonso-Carmona G.S."/>
            <person name="De La Haba R."/>
            <person name="Vera-Gargallo B."/>
            <person name="Sandoval-Trujillo A.H."/>
            <person name="Ramirez-Duran N."/>
            <person name="Ventosa A."/>
        </authorList>
    </citation>
    <scope>NUCLEOTIDE SEQUENCE [LARGE SCALE GENOMIC DNA]</scope>
    <source>
        <strain evidence="2 3">LRS4.154</strain>
    </source>
</reference>
<organism evidence="2 3">
    <name type="scientific">Saccharomonospora piscinae</name>
    <dbReference type="NCBI Taxonomy" id="687388"/>
    <lineage>
        <taxon>Bacteria</taxon>
        <taxon>Bacillati</taxon>
        <taxon>Actinomycetota</taxon>
        <taxon>Actinomycetes</taxon>
        <taxon>Pseudonocardiales</taxon>
        <taxon>Pseudonocardiaceae</taxon>
        <taxon>Saccharomonospora</taxon>
    </lineage>
</organism>
<proteinExistence type="predicted"/>
<dbReference type="RefSeq" id="WP_081194875.1">
    <property type="nucleotide sequence ID" value="NZ_MWIH01000009.1"/>
</dbReference>
<evidence type="ECO:0000313" key="3">
    <source>
        <dbReference type="Proteomes" id="UP000192591"/>
    </source>
</evidence>
<evidence type="ECO:0008006" key="4">
    <source>
        <dbReference type="Google" id="ProtNLM"/>
    </source>
</evidence>
<evidence type="ECO:0000313" key="2">
    <source>
        <dbReference type="EMBL" id="OQO89424.1"/>
    </source>
</evidence>
<keyword evidence="1" id="KW-0812">Transmembrane</keyword>
<protein>
    <recommendedName>
        <fullName evidence="4">Low-complexity protein</fullName>
    </recommendedName>
</protein>
<name>A0A1V8ZXL3_SACPI</name>
<dbReference type="EMBL" id="MWIH01000009">
    <property type="protein sequence ID" value="OQO89424.1"/>
    <property type="molecule type" value="Genomic_DNA"/>
</dbReference>
<feature type="transmembrane region" description="Helical" evidence="1">
    <location>
        <begin position="20"/>
        <end position="42"/>
    </location>
</feature>
<dbReference type="Gene3D" id="2.160.20.80">
    <property type="entry name" value="E3 ubiquitin-protein ligase SopA"/>
    <property type="match status" value="1"/>
</dbReference>
<dbReference type="InterPro" id="IPR001646">
    <property type="entry name" value="5peptide_repeat"/>
</dbReference>
<dbReference type="Pfam" id="PF13576">
    <property type="entry name" value="Pentapeptide_3"/>
    <property type="match status" value="1"/>
</dbReference>
<dbReference type="STRING" id="1962155.B1813_21010"/>
<keyword evidence="1" id="KW-1133">Transmembrane helix</keyword>
<accession>A0A1V8ZXL3</accession>
<dbReference type="AlphaFoldDB" id="A0A1V8ZXL3"/>
<keyword evidence="1" id="KW-0472">Membrane</keyword>
<keyword evidence="3" id="KW-1185">Reference proteome</keyword>
<comment type="caution">
    <text evidence="2">The sequence shown here is derived from an EMBL/GenBank/DDBJ whole genome shotgun (WGS) entry which is preliminary data.</text>
</comment>
<sequence>MITARLRRRSTEPAPRPLSWWLVAAYAAAAVAIGAGVTWWTWPGEVGTAAQRATIEIQAVRTGLAATGGAGAAFTLLLAVRRQRSTELMDTATRHDADQRRVTDLYTVAVEQLGEDSAALRLGGLYALERLGQEHPGQRRLIVNVWCAYLRMSAPDPDAAELSEAERTAHRQELQVRHTVQTLLREHVHRRPERDLPPDPRYWGDDLDIDLTGATLHQLDLSDHRLHRNTTFMGARFVGETAFTRASFAGDARFDRAVFLGPCHFRGAEFAGEARFLHADFGGRADFVEARFTGNADFAAARFGGRADFARTLLARHTYFEDARAVAGRDHVWPVGWRAVATRSHGELPHTSLRLTRHDS</sequence>
<evidence type="ECO:0000256" key="1">
    <source>
        <dbReference type="SAM" id="Phobius"/>
    </source>
</evidence>
<dbReference type="Proteomes" id="UP000192591">
    <property type="component" value="Unassembled WGS sequence"/>
</dbReference>
<feature type="transmembrane region" description="Helical" evidence="1">
    <location>
        <begin position="62"/>
        <end position="80"/>
    </location>
</feature>